<dbReference type="Proteomes" id="UP001233999">
    <property type="component" value="Unassembled WGS sequence"/>
</dbReference>
<evidence type="ECO:0000313" key="20">
    <source>
        <dbReference type="Proteomes" id="UP001233999"/>
    </source>
</evidence>
<sequence length="1354" mass="154582">EAMPALMQAEASLKALNKGDISEVRTMKRPPLGVHLVMEAICIVKDVKPNKLPGAMPGEKVLDYWEPGRNLLQNPDQFLHSLMEFDKEAITEAMIVKLTNYIENPAFQPAKIIKVSKACTSLCMWVHAMYKYYFVNKQVAPKKAALKAAKEDLAITEAILDEAKSRMRSCQERLDLLEKNLKETEERKKELEDKMKLCEERMDRAVRLVTGLADERERWVENVAAYKVSIFNLVGDILISAGAVAYLAPFTDRYRRGLLSEWAAVLKERKVPHTPGCSPVTTLGEAVMIRQWQLDGLPRDFLSTENAVLVVHSKRWPLFIDPQGQANRWIRNMGRELSMEITKLSDKKMIKTLENCIRFGKPLLIENIGVELDPTLDPVLQRLTYRQAGEIVIKLGDVVIPYSDDFRLYITTRLPNPHYTPEVSIKVLLVNFTLVPSGLQDQLLALVVMEERADLEEARSALIISSAQMKHDLKDCEDKILYRLSAAEGSPVDDIDLIITLEASKVKVEAAEKTQIDIDATRALYIPVANRGQILFFCVSDLSNVDPMYQYSLEWFVKIFINSMKNTEKTHDIDERVVSINDYFTFSLYSNICRSLFEKHKMHFAFLLCARILMDEGKIDLHEWHFLLAGGSPLREFRKPDVNWLSERGWKEILALENLPNFVPFVADFAERTRDFERIVDSSEPHSFPIVHYQYLITCKKTGYEYMLILKCLRPDKVTNAMQDFITKYLGERFVEPQTTDLQAMFAESGPAVPLVFVLSTGTDPAADLYKFADKLSSCILMFVISLGQGQGPRAELMLKTALEIGNWLFFAASNSILNFQNCHLSPSWMPTLDQLVENITPETSHKDFRVWLTSTPSPHFPVSILQNGSKMTVEPPRGIKANLLRAYGNQVTEFQEFMISEHDKVASFKLLLFSLCLFHGVCLERRKFGPLGFNIPYEFTDGDLRICISQLHMFLLEYDIIPFKVLLYTAGQINYGGRVTDDWDRRCIMNMLQDYYKIEVVSPDYQFDTDELYVLLPTSKLLDEYVFYIRSLPINDNPELFGLHPNADISCAQSETYSCLATLLALQPRVVGGAAQSQEEVTMHMAKTIDEDTPDLFNLEQISLRYPVLYEESLNTVLVQEVIRFNKLLQIIHSSLKEMMKALKGIVVMSQALESMGESLFTNRVPELWANKAYPSLKPLGPWVLDLKARIDFLNDWIENGIPPMFWISGFYFPQAFLTGTLQNFARKYVVSIDAISFGFKKHPRNVLLMDVVFGVYFLEGARWSEEKKLLAESRPKELYIEMPVVWLLPEENRVAPTTGIYECPVYKTLTRAGTLSTTGHSTNYVVAIEIPSDKSQTHWIKRGVALICALNY</sequence>
<evidence type="ECO:0000256" key="3">
    <source>
        <dbReference type="ARBA" id="ARBA00022490"/>
    </source>
</evidence>
<dbReference type="Pfam" id="PF12781">
    <property type="entry name" value="AAA_9"/>
    <property type="match status" value="1"/>
</dbReference>
<dbReference type="GO" id="GO:0008569">
    <property type="term" value="F:minus-end-directed microtubule motor activity"/>
    <property type="evidence" value="ECO:0007669"/>
    <property type="project" value="InterPro"/>
</dbReference>
<comment type="subcellular location">
    <subcellularLocation>
        <location evidence="1">Cytoplasm</location>
        <location evidence="1">Cytoskeleton</location>
        <location evidence="1">Cilium axoneme</location>
    </subcellularLocation>
</comment>
<keyword evidence="6" id="KW-0067">ATP-binding</keyword>
<dbReference type="InterPro" id="IPR041228">
    <property type="entry name" value="Dynein_C"/>
</dbReference>
<dbReference type="Gene3D" id="1.10.8.720">
    <property type="entry name" value="Region D6 of dynein motor"/>
    <property type="match status" value="1"/>
</dbReference>
<dbReference type="GO" id="GO:0005930">
    <property type="term" value="C:axoneme"/>
    <property type="evidence" value="ECO:0007669"/>
    <property type="project" value="UniProtKB-SubCell"/>
</dbReference>
<evidence type="ECO:0008006" key="21">
    <source>
        <dbReference type="Google" id="ProtNLM"/>
    </source>
</evidence>
<dbReference type="GO" id="GO:0007018">
    <property type="term" value="P:microtubule-based movement"/>
    <property type="evidence" value="ECO:0007669"/>
    <property type="project" value="InterPro"/>
</dbReference>
<reference evidence="19" key="1">
    <citation type="journal article" date="2023" name="IScience">
        <title>Live-bearing cockroach genome reveals convergent evolutionary mechanisms linked to viviparity in insects and beyond.</title>
        <authorList>
            <person name="Fouks B."/>
            <person name="Harrison M.C."/>
            <person name="Mikhailova A.A."/>
            <person name="Marchal E."/>
            <person name="English S."/>
            <person name="Carruthers M."/>
            <person name="Jennings E.C."/>
            <person name="Chiamaka E.L."/>
            <person name="Frigard R.A."/>
            <person name="Pippel M."/>
            <person name="Attardo G.M."/>
            <person name="Benoit J.B."/>
            <person name="Bornberg-Bauer E."/>
            <person name="Tobe S.S."/>
        </authorList>
    </citation>
    <scope>NUCLEOTIDE SEQUENCE</scope>
    <source>
        <strain evidence="19">Stay&amp;Tobe</strain>
    </source>
</reference>
<evidence type="ECO:0000256" key="10">
    <source>
        <dbReference type="ARBA" id="ARBA00023175"/>
    </source>
</evidence>
<evidence type="ECO:0000256" key="7">
    <source>
        <dbReference type="ARBA" id="ARBA00023017"/>
    </source>
</evidence>
<dbReference type="Pfam" id="PF03028">
    <property type="entry name" value="Dynein_heavy"/>
    <property type="match status" value="1"/>
</dbReference>
<evidence type="ECO:0000259" key="15">
    <source>
        <dbReference type="Pfam" id="PF12777"/>
    </source>
</evidence>
<name>A0AAD7Z7E2_DIPPU</name>
<dbReference type="FunFam" id="3.40.50.300:FF:000362">
    <property type="entry name" value="Dynein, axonemal, heavy chain 6"/>
    <property type="match status" value="1"/>
</dbReference>
<evidence type="ECO:0000256" key="2">
    <source>
        <dbReference type="ARBA" id="ARBA00008887"/>
    </source>
</evidence>
<dbReference type="FunFam" id="1.10.8.720:FF:000001">
    <property type="entry name" value="dynein heavy chain 7, axonemal"/>
    <property type="match status" value="1"/>
</dbReference>
<dbReference type="FunFam" id="1.10.8.1220:FF:000001">
    <property type="entry name" value="Dynein axonemal heavy chain 5"/>
    <property type="match status" value="1"/>
</dbReference>
<keyword evidence="12" id="KW-0966">Cell projection</keyword>
<evidence type="ECO:0000256" key="5">
    <source>
        <dbReference type="ARBA" id="ARBA00022741"/>
    </source>
</evidence>
<dbReference type="Pfam" id="PF18199">
    <property type="entry name" value="Dynein_C"/>
    <property type="match status" value="1"/>
</dbReference>
<proteinExistence type="inferred from homology"/>
<evidence type="ECO:0000256" key="11">
    <source>
        <dbReference type="ARBA" id="ARBA00023212"/>
    </source>
</evidence>
<keyword evidence="3" id="KW-0963">Cytoplasm</keyword>
<dbReference type="Gene3D" id="1.20.920.20">
    <property type="match status" value="1"/>
</dbReference>
<evidence type="ECO:0000256" key="13">
    <source>
        <dbReference type="SAM" id="Coils"/>
    </source>
</evidence>
<dbReference type="InterPro" id="IPR043160">
    <property type="entry name" value="Dynein_C_barrel"/>
</dbReference>
<dbReference type="GO" id="GO:0005874">
    <property type="term" value="C:microtubule"/>
    <property type="evidence" value="ECO:0007669"/>
    <property type="project" value="UniProtKB-KW"/>
</dbReference>
<dbReference type="InterPro" id="IPR035706">
    <property type="entry name" value="AAA_9"/>
</dbReference>
<evidence type="ECO:0000259" key="18">
    <source>
        <dbReference type="Pfam" id="PF18199"/>
    </source>
</evidence>
<evidence type="ECO:0000313" key="19">
    <source>
        <dbReference type="EMBL" id="KAJ9575540.1"/>
    </source>
</evidence>
<dbReference type="Pfam" id="PF12777">
    <property type="entry name" value="MT"/>
    <property type="match status" value="1"/>
</dbReference>
<feature type="domain" description="Dynein heavy chain region D6 P-loop" evidence="14">
    <location>
        <begin position="751"/>
        <end position="873"/>
    </location>
</feature>
<keyword evidence="5" id="KW-0547">Nucleotide-binding</keyword>
<dbReference type="Gene3D" id="1.20.1270.280">
    <property type="match status" value="1"/>
</dbReference>
<feature type="coiled-coil region" evidence="13">
    <location>
        <begin position="146"/>
        <end position="208"/>
    </location>
</feature>
<evidence type="ECO:0000256" key="1">
    <source>
        <dbReference type="ARBA" id="ARBA00004430"/>
    </source>
</evidence>
<dbReference type="InterPro" id="IPR004273">
    <property type="entry name" value="Dynein_heavy_D6_P-loop"/>
</dbReference>
<dbReference type="InterPro" id="IPR041658">
    <property type="entry name" value="AAA_lid_11"/>
</dbReference>
<feature type="domain" description="Dynein heavy chain coiled coil stalk" evidence="15">
    <location>
        <begin position="2"/>
        <end position="261"/>
    </location>
</feature>
<keyword evidence="11" id="KW-0206">Cytoskeleton</keyword>
<evidence type="ECO:0000256" key="6">
    <source>
        <dbReference type="ARBA" id="ARBA00022840"/>
    </source>
</evidence>
<reference evidence="19" key="2">
    <citation type="submission" date="2023-05" db="EMBL/GenBank/DDBJ databases">
        <authorList>
            <person name="Fouks B."/>
        </authorList>
    </citation>
    <scope>NUCLEOTIDE SEQUENCE</scope>
    <source>
        <strain evidence="19">Stay&amp;Tobe</strain>
        <tissue evidence="19">Testes</tissue>
    </source>
</reference>
<keyword evidence="9" id="KW-0969">Cilium</keyword>
<dbReference type="Gene3D" id="3.40.50.300">
    <property type="entry name" value="P-loop containing nucleotide triphosphate hydrolases"/>
    <property type="match status" value="2"/>
</dbReference>
<keyword evidence="10" id="KW-0505">Motor protein</keyword>
<dbReference type="FunFam" id="3.40.50.300:FF:001145">
    <property type="entry name" value="Putative dynein heavy chain"/>
    <property type="match status" value="1"/>
</dbReference>
<dbReference type="Gene3D" id="6.10.140.1060">
    <property type="match status" value="1"/>
</dbReference>
<dbReference type="GO" id="GO:0051959">
    <property type="term" value="F:dynein light intermediate chain binding"/>
    <property type="evidence" value="ECO:0007669"/>
    <property type="project" value="InterPro"/>
</dbReference>
<protein>
    <recommendedName>
        <fullName evidence="21">Dynein heavy chain</fullName>
    </recommendedName>
</protein>
<gene>
    <name evidence="19" type="ORF">L9F63_007610</name>
</gene>
<dbReference type="InterPro" id="IPR024743">
    <property type="entry name" value="Dynein_HC_stalk"/>
</dbReference>
<evidence type="ECO:0000259" key="16">
    <source>
        <dbReference type="Pfam" id="PF12781"/>
    </source>
</evidence>
<dbReference type="FunFam" id="1.20.1270.280:FF:000001">
    <property type="entry name" value="dynein heavy chain 7, axonemal"/>
    <property type="match status" value="1"/>
</dbReference>
<dbReference type="EMBL" id="JASPKZ010009832">
    <property type="protein sequence ID" value="KAJ9575540.1"/>
    <property type="molecule type" value="Genomic_DNA"/>
</dbReference>
<evidence type="ECO:0000256" key="8">
    <source>
        <dbReference type="ARBA" id="ARBA00023054"/>
    </source>
</evidence>
<feature type="domain" description="Dynein heavy chain AAA lid" evidence="17">
    <location>
        <begin position="909"/>
        <end position="1048"/>
    </location>
</feature>
<dbReference type="InterPro" id="IPR042219">
    <property type="entry name" value="AAA_lid_11_sf"/>
</dbReference>
<dbReference type="Gene3D" id="1.10.8.1220">
    <property type="match status" value="1"/>
</dbReference>
<keyword evidence="8 13" id="KW-0175">Coiled coil</keyword>
<evidence type="ECO:0000259" key="17">
    <source>
        <dbReference type="Pfam" id="PF18198"/>
    </source>
</evidence>
<feature type="domain" description="Dynein heavy chain C-terminal" evidence="18">
    <location>
        <begin position="1055"/>
        <end position="1350"/>
    </location>
</feature>
<comment type="caution">
    <text evidence="19">The sequence shown here is derived from an EMBL/GenBank/DDBJ whole genome shotgun (WGS) entry which is preliminary data.</text>
</comment>
<keyword evidence="20" id="KW-1185">Reference proteome</keyword>
<dbReference type="FunFam" id="3.10.490.20:FF:000001">
    <property type="entry name" value="dynein heavy chain 7, axonemal"/>
    <property type="match status" value="1"/>
</dbReference>
<comment type="similarity">
    <text evidence="2">Belongs to the dynein heavy chain family.</text>
</comment>
<evidence type="ECO:0000259" key="14">
    <source>
        <dbReference type="Pfam" id="PF03028"/>
    </source>
</evidence>
<dbReference type="InterPro" id="IPR027417">
    <property type="entry name" value="P-loop_NTPase"/>
</dbReference>
<feature type="non-terminal residue" evidence="19">
    <location>
        <position position="1354"/>
    </location>
</feature>
<dbReference type="GO" id="GO:0030286">
    <property type="term" value="C:dynein complex"/>
    <property type="evidence" value="ECO:0007669"/>
    <property type="project" value="UniProtKB-KW"/>
</dbReference>
<dbReference type="SUPFAM" id="SSF57997">
    <property type="entry name" value="Tropomyosin"/>
    <property type="match status" value="1"/>
</dbReference>
<dbReference type="Gene3D" id="3.10.490.20">
    <property type="match status" value="1"/>
</dbReference>
<dbReference type="GO" id="GO:0045505">
    <property type="term" value="F:dynein intermediate chain binding"/>
    <property type="evidence" value="ECO:0007669"/>
    <property type="project" value="InterPro"/>
</dbReference>
<dbReference type="InterPro" id="IPR026983">
    <property type="entry name" value="DHC"/>
</dbReference>
<evidence type="ECO:0000256" key="12">
    <source>
        <dbReference type="ARBA" id="ARBA00023273"/>
    </source>
</evidence>
<accession>A0AAD7Z7E2</accession>
<keyword evidence="4" id="KW-0493">Microtubule</keyword>
<dbReference type="PANTHER" id="PTHR22878">
    <property type="entry name" value="DYNEIN HEAVY CHAIN 6, AXONEMAL-LIKE-RELATED"/>
    <property type="match status" value="1"/>
</dbReference>
<evidence type="ECO:0000256" key="4">
    <source>
        <dbReference type="ARBA" id="ARBA00022701"/>
    </source>
</evidence>
<dbReference type="GO" id="GO:0005524">
    <property type="term" value="F:ATP binding"/>
    <property type="evidence" value="ECO:0007669"/>
    <property type="project" value="UniProtKB-KW"/>
</dbReference>
<dbReference type="Pfam" id="PF18198">
    <property type="entry name" value="AAA_lid_11"/>
    <property type="match status" value="1"/>
</dbReference>
<keyword evidence="7" id="KW-0243">Dynein</keyword>
<organism evidence="19 20">
    <name type="scientific">Diploptera punctata</name>
    <name type="common">Pacific beetle cockroach</name>
    <dbReference type="NCBI Taxonomy" id="6984"/>
    <lineage>
        <taxon>Eukaryota</taxon>
        <taxon>Metazoa</taxon>
        <taxon>Ecdysozoa</taxon>
        <taxon>Arthropoda</taxon>
        <taxon>Hexapoda</taxon>
        <taxon>Insecta</taxon>
        <taxon>Pterygota</taxon>
        <taxon>Neoptera</taxon>
        <taxon>Polyneoptera</taxon>
        <taxon>Dictyoptera</taxon>
        <taxon>Blattodea</taxon>
        <taxon>Blaberoidea</taxon>
        <taxon>Blaberidae</taxon>
        <taxon>Diplopterinae</taxon>
        <taxon>Diploptera</taxon>
    </lineage>
</organism>
<dbReference type="FunFam" id="1.20.920.20:FF:000001">
    <property type="entry name" value="dynein heavy chain 2, axonemal"/>
    <property type="match status" value="1"/>
</dbReference>
<feature type="domain" description="Dynein heavy chain ATP-binding dynein motor region" evidence="16">
    <location>
        <begin position="290"/>
        <end position="508"/>
    </location>
</feature>
<evidence type="ECO:0000256" key="9">
    <source>
        <dbReference type="ARBA" id="ARBA00023069"/>
    </source>
</evidence>
<dbReference type="PANTHER" id="PTHR22878:SF73">
    <property type="entry name" value="DYNEIN AXONEMAL HEAVY CHAIN 1"/>
    <property type="match status" value="1"/>
</dbReference>